<organism evidence="1 2">
    <name type="scientific">Lecanicillium saksenae</name>
    <dbReference type="NCBI Taxonomy" id="468837"/>
    <lineage>
        <taxon>Eukaryota</taxon>
        <taxon>Fungi</taxon>
        <taxon>Dikarya</taxon>
        <taxon>Ascomycota</taxon>
        <taxon>Pezizomycotina</taxon>
        <taxon>Sordariomycetes</taxon>
        <taxon>Hypocreomycetidae</taxon>
        <taxon>Hypocreales</taxon>
        <taxon>Cordycipitaceae</taxon>
        <taxon>Lecanicillium</taxon>
    </lineage>
</organism>
<dbReference type="Proteomes" id="UP001148737">
    <property type="component" value="Unassembled WGS sequence"/>
</dbReference>
<evidence type="ECO:0000313" key="2">
    <source>
        <dbReference type="Proteomes" id="UP001148737"/>
    </source>
</evidence>
<dbReference type="EMBL" id="JANAKD010000541">
    <property type="protein sequence ID" value="KAJ3492949.1"/>
    <property type="molecule type" value="Genomic_DNA"/>
</dbReference>
<name>A0ACC1QW24_9HYPO</name>
<sequence length="361" mass="39787">MEHMTMPEGHGRDRGAIRAQLPNTYNPFFFEDTATMRSIVSLHIGRAGCRIGDECWELYCQEHGISLDGRGPEHESDACFTKFFHKTEGVDTFPVPSFATWSPPRSKQLKKQAEKCDGVDGVLIYHSLGGGTGAGFGARLLEHIKDEHGKSTKIEFSVYPGDKLKSSAVQVYNSALATHATSEYSDFISDGPFSPTQEPPQTPPSAAYIASACREFGSLMQLDLFDGKVMGISYLYRGKLEPAEVKEAIFKNKMGIEFTSWDSTAFRVGIEDHAPRYIPGSGMTPTDKALFTFTCITATANFFHSLGSQFDDFFAKRESVQSFVSSGVKESEFSAAREVLAKLQEEHSQVRGGEDDEGGEF</sequence>
<reference evidence="1" key="1">
    <citation type="submission" date="2022-07" db="EMBL/GenBank/DDBJ databases">
        <title>Genome Sequence of Lecanicillium saksenae.</title>
        <authorList>
            <person name="Buettner E."/>
        </authorList>
    </citation>
    <scope>NUCLEOTIDE SEQUENCE</scope>
    <source>
        <strain evidence="1">VT-O1</strain>
    </source>
</reference>
<comment type="caution">
    <text evidence="1">The sequence shown here is derived from an EMBL/GenBank/DDBJ whole genome shotgun (WGS) entry which is preliminary data.</text>
</comment>
<keyword evidence="2" id="KW-1185">Reference proteome</keyword>
<gene>
    <name evidence="1" type="ORF">NLG97_g5043</name>
</gene>
<protein>
    <submittedName>
        <fullName evidence="1">Uncharacterized protein</fullName>
    </submittedName>
</protein>
<proteinExistence type="predicted"/>
<evidence type="ECO:0000313" key="1">
    <source>
        <dbReference type="EMBL" id="KAJ3492949.1"/>
    </source>
</evidence>
<accession>A0ACC1QW24</accession>